<keyword evidence="1" id="KW-1133">Transmembrane helix</keyword>
<evidence type="ECO:0000313" key="4">
    <source>
        <dbReference type="Proteomes" id="UP000321960"/>
    </source>
</evidence>
<name>A0A512IX68_9HYPH</name>
<dbReference type="EMBL" id="BSPK01000117">
    <property type="protein sequence ID" value="GLS67696.1"/>
    <property type="molecule type" value="Genomic_DNA"/>
</dbReference>
<reference evidence="2 4" key="3">
    <citation type="submission" date="2019-07" db="EMBL/GenBank/DDBJ databases">
        <title>Whole genome shotgun sequence of Methylobacterium oxalidis NBRC 107715.</title>
        <authorList>
            <person name="Hosoyama A."/>
            <person name="Uohara A."/>
            <person name="Ohji S."/>
            <person name="Ichikawa N."/>
        </authorList>
    </citation>
    <scope>NUCLEOTIDE SEQUENCE [LARGE SCALE GENOMIC DNA]</scope>
    <source>
        <strain evidence="2 4">NBRC 107715</strain>
    </source>
</reference>
<keyword evidence="1" id="KW-0812">Transmembrane</keyword>
<evidence type="ECO:0000256" key="1">
    <source>
        <dbReference type="SAM" id="Phobius"/>
    </source>
</evidence>
<gene>
    <name evidence="3" type="ORF">GCM10007888_60810</name>
    <name evidence="2" type="ORF">MOX02_03550</name>
</gene>
<reference evidence="3" key="4">
    <citation type="submission" date="2023-01" db="EMBL/GenBank/DDBJ databases">
        <title>Draft genome sequence of Methylobacterium oxalidis strain NBRC 107715.</title>
        <authorList>
            <person name="Sun Q."/>
            <person name="Mori K."/>
        </authorList>
    </citation>
    <scope>NUCLEOTIDE SEQUENCE</scope>
    <source>
        <strain evidence="3">NBRC 107715</strain>
    </source>
</reference>
<keyword evidence="5" id="KW-1185">Reference proteome</keyword>
<accession>A0A512IX68</accession>
<proteinExistence type="predicted"/>
<evidence type="ECO:0000313" key="2">
    <source>
        <dbReference type="EMBL" id="GEP02317.1"/>
    </source>
</evidence>
<comment type="caution">
    <text evidence="2">The sequence shown here is derived from an EMBL/GenBank/DDBJ whole genome shotgun (WGS) entry which is preliminary data.</text>
</comment>
<reference evidence="3" key="1">
    <citation type="journal article" date="2014" name="Int. J. Syst. Evol. Microbiol.">
        <title>Complete genome of a new Firmicutes species belonging to the dominant human colonic microbiota ('Ruminococcus bicirculans') reveals two chromosomes and a selective capacity to utilize plant glucans.</title>
        <authorList>
            <consortium name="NISC Comparative Sequencing Program"/>
            <person name="Wegmann U."/>
            <person name="Louis P."/>
            <person name="Goesmann A."/>
            <person name="Henrissat B."/>
            <person name="Duncan S.H."/>
            <person name="Flint H.J."/>
        </authorList>
    </citation>
    <scope>NUCLEOTIDE SEQUENCE</scope>
    <source>
        <strain evidence="3">NBRC 107715</strain>
    </source>
</reference>
<dbReference type="AlphaFoldDB" id="A0A512IX68"/>
<feature type="transmembrane region" description="Helical" evidence="1">
    <location>
        <begin position="15"/>
        <end position="38"/>
    </location>
</feature>
<sequence length="43" mass="4784">MRHFLEWHTKIPFPAWVAILVAETLAYGVVIIAIYAAATASLQ</sequence>
<dbReference type="EMBL" id="BJZU01000004">
    <property type="protein sequence ID" value="GEP02317.1"/>
    <property type="molecule type" value="Genomic_DNA"/>
</dbReference>
<protein>
    <submittedName>
        <fullName evidence="2">Uncharacterized protein</fullName>
    </submittedName>
</protein>
<evidence type="ECO:0000313" key="5">
    <source>
        <dbReference type="Proteomes" id="UP001156856"/>
    </source>
</evidence>
<evidence type="ECO:0000313" key="3">
    <source>
        <dbReference type="EMBL" id="GLS67696.1"/>
    </source>
</evidence>
<dbReference type="Proteomes" id="UP000321960">
    <property type="component" value="Unassembled WGS sequence"/>
</dbReference>
<organism evidence="2 4">
    <name type="scientific">Methylobacterium oxalidis</name>
    <dbReference type="NCBI Taxonomy" id="944322"/>
    <lineage>
        <taxon>Bacteria</taxon>
        <taxon>Pseudomonadati</taxon>
        <taxon>Pseudomonadota</taxon>
        <taxon>Alphaproteobacteria</taxon>
        <taxon>Hyphomicrobiales</taxon>
        <taxon>Methylobacteriaceae</taxon>
        <taxon>Methylobacterium</taxon>
    </lineage>
</organism>
<keyword evidence="1" id="KW-0472">Membrane</keyword>
<dbReference type="Proteomes" id="UP001156856">
    <property type="component" value="Unassembled WGS sequence"/>
</dbReference>
<reference evidence="5" key="2">
    <citation type="journal article" date="2019" name="Int. J. Syst. Evol. Microbiol.">
        <title>The Global Catalogue of Microorganisms (GCM) 10K type strain sequencing project: providing services to taxonomists for standard genome sequencing and annotation.</title>
        <authorList>
            <consortium name="The Broad Institute Genomics Platform"/>
            <consortium name="The Broad Institute Genome Sequencing Center for Infectious Disease"/>
            <person name="Wu L."/>
            <person name="Ma J."/>
        </authorList>
    </citation>
    <scope>NUCLEOTIDE SEQUENCE [LARGE SCALE GENOMIC DNA]</scope>
    <source>
        <strain evidence="5">NBRC 107715</strain>
    </source>
</reference>
<dbReference type="RefSeq" id="WP_280525305.1">
    <property type="nucleotide sequence ID" value="NZ_BJZU01000004.1"/>
</dbReference>